<gene>
    <name evidence="2" type="ORF">EV695_2986</name>
</gene>
<dbReference type="AlphaFoldDB" id="A0A4R1F3M7"/>
<dbReference type="PANTHER" id="PTHR43792:SF1">
    <property type="entry name" value="N-ACETYLTRANSFERASE DOMAIN-CONTAINING PROTEIN"/>
    <property type="match status" value="1"/>
</dbReference>
<dbReference type="SUPFAM" id="SSF55729">
    <property type="entry name" value="Acyl-CoA N-acyltransferases (Nat)"/>
    <property type="match status" value="1"/>
</dbReference>
<dbReference type="OrthoDB" id="9798081at2"/>
<feature type="domain" description="N-acetyltransferase" evidence="1">
    <location>
        <begin position="10"/>
        <end position="171"/>
    </location>
</feature>
<name>A0A4R1F3M7_9GAMM</name>
<dbReference type="Pfam" id="PF13302">
    <property type="entry name" value="Acetyltransf_3"/>
    <property type="match status" value="1"/>
</dbReference>
<dbReference type="InterPro" id="IPR000182">
    <property type="entry name" value="GNAT_dom"/>
</dbReference>
<comment type="caution">
    <text evidence="2">The sequence shown here is derived from an EMBL/GenBank/DDBJ whole genome shotgun (WGS) entry which is preliminary data.</text>
</comment>
<dbReference type="EMBL" id="SMFQ01000004">
    <property type="protein sequence ID" value="TCJ85021.1"/>
    <property type="molecule type" value="Genomic_DNA"/>
</dbReference>
<reference evidence="2 3" key="1">
    <citation type="submission" date="2019-03" db="EMBL/GenBank/DDBJ databases">
        <title>Genomic Encyclopedia of Type Strains, Phase IV (KMG-IV): sequencing the most valuable type-strain genomes for metagenomic binning, comparative biology and taxonomic classification.</title>
        <authorList>
            <person name="Goeker M."/>
        </authorList>
    </citation>
    <scope>NUCLEOTIDE SEQUENCE [LARGE SCALE GENOMIC DNA]</scope>
    <source>
        <strain evidence="2 3">DSM 24830</strain>
    </source>
</reference>
<evidence type="ECO:0000313" key="2">
    <source>
        <dbReference type="EMBL" id="TCJ85021.1"/>
    </source>
</evidence>
<dbReference type="InterPro" id="IPR016181">
    <property type="entry name" value="Acyl_CoA_acyltransferase"/>
</dbReference>
<evidence type="ECO:0000259" key="1">
    <source>
        <dbReference type="PROSITE" id="PS51186"/>
    </source>
</evidence>
<dbReference type="GO" id="GO:0016747">
    <property type="term" value="F:acyltransferase activity, transferring groups other than amino-acyl groups"/>
    <property type="evidence" value="ECO:0007669"/>
    <property type="project" value="InterPro"/>
</dbReference>
<organism evidence="2 3">
    <name type="scientific">Cocleimonas flava</name>
    <dbReference type="NCBI Taxonomy" id="634765"/>
    <lineage>
        <taxon>Bacteria</taxon>
        <taxon>Pseudomonadati</taxon>
        <taxon>Pseudomonadota</taxon>
        <taxon>Gammaproteobacteria</taxon>
        <taxon>Thiotrichales</taxon>
        <taxon>Thiotrichaceae</taxon>
        <taxon>Cocleimonas</taxon>
    </lineage>
</organism>
<accession>A0A4R1F3M7</accession>
<evidence type="ECO:0000313" key="3">
    <source>
        <dbReference type="Proteomes" id="UP000294887"/>
    </source>
</evidence>
<dbReference type="RefSeq" id="WP_131906737.1">
    <property type="nucleotide sequence ID" value="NZ_BAAAFU010000001.1"/>
</dbReference>
<proteinExistence type="predicted"/>
<dbReference type="PROSITE" id="PS51186">
    <property type="entry name" value="GNAT"/>
    <property type="match status" value="1"/>
</dbReference>
<keyword evidence="3" id="KW-1185">Reference proteome</keyword>
<dbReference type="InterPro" id="IPR051531">
    <property type="entry name" value="N-acetyltransferase"/>
</dbReference>
<protein>
    <submittedName>
        <fullName evidence="2">RimJ/RimL family protein N-acetyltransferase</fullName>
    </submittedName>
</protein>
<dbReference type="PANTHER" id="PTHR43792">
    <property type="entry name" value="GNAT FAMILY, PUTATIVE (AFU_ORTHOLOGUE AFUA_3G00765)-RELATED-RELATED"/>
    <property type="match status" value="1"/>
</dbReference>
<keyword evidence="2" id="KW-0808">Transferase</keyword>
<sequence length="171" mass="19239">MTVVCETDRLIIRHFQLSDAEFIVRLLNEESFIRHIADKKVRTNADAENYLLNGPLNSYKTFGFGLNLVELKSSRTPVGMCGLLKRTELDHPDIGFAFLPEFFGKGFAYEATLSILNDGFSTHALQTILAVTLPDNISSNALLRKAGFNPIGKMELYGSENNVYEYRVKNN</sequence>
<dbReference type="Gene3D" id="3.40.630.30">
    <property type="match status" value="1"/>
</dbReference>
<dbReference type="Proteomes" id="UP000294887">
    <property type="component" value="Unassembled WGS sequence"/>
</dbReference>